<dbReference type="GO" id="GO:0005634">
    <property type="term" value="C:nucleus"/>
    <property type="evidence" value="ECO:0007669"/>
    <property type="project" value="UniProtKB-SubCell"/>
</dbReference>
<evidence type="ECO:0000313" key="12">
    <source>
        <dbReference type="Proteomes" id="UP000314987"/>
    </source>
</evidence>
<evidence type="ECO:0000256" key="9">
    <source>
        <dbReference type="SAM" id="Phobius"/>
    </source>
</evidence>
<dbReference type="GO" id="GO:0003677">
    <property type="term" value="F:DNA binding"/>
    <property type="evidence" value="ECO:0007669"/>
    <property type="project" value="UniProtKB-UniRule"/>
</dbReference>
<feature type="region of interest" description="Disordered" evidence="8">
    <location>
        <begin position="212"/>
        <end position="266"/>
    </location>
</feature>
<reference evidence="11" key="3">
    <citation type="submission" date="2025-09" db="UniProtKB">
        <authorList>
            <consortium name="Ensembl"/>
        </authorList>
    </citation>
    <scope>IDENTIFICATION</scope>
</reference>
<accession>A0A4X2ME66</accession>
<dbReference type="CDD" id="cd00086">
    <property type="entry name" value="homeodomain"/>
    <property type="match status" value="1"/>
</dbReference>
<dbReference type="GO" id="GO:0046513">
    <property type="term" value="P:ceramide biosynthetic process"/>
    <property type="evidence" value="ECO:0007669"/>
    <property type="project" value="InterPro"/>
</dbReference>
<organism evidence="11 12">
    <name type="scientific">Vombatus ursinus</name>
    <name type="common">Common wombat</name>
    <dbReference type="NCBI Taxonomy" id="29139"/>
    <lineage>
        <taxon>Eukaryota</taxon>
        <taxon>Metazoa</taxon>
        <taxon>Chordata</taxon>
        <taxon>Craniata</taxon>
        <taxon>Vertebrata</taxon>
        <taxon>Euteleostomi</taxon>
        <taxon>Mammalia</taxon>
        <taxon>Metatheria</taxon>
        <taxon>Diprotodontia</taxon>
        <taxon>Vombatidae</taxon>
        <taxon>Vombatus</taxon>
    </lineage>
</organism>
<comment type="catalytic activity">
    <reaction evidence="5">
        <text>sphinganine + octadecanoyl-CoA = N-(octadecanoyl)-sphinganine + CoA + H(+)</text>
        <dbReference type="Rhea" id="RHEA:36547"/>
        <dbReference type="ChEBI" id="CHEBI:15378"/>
        <dbReference type="ChEBI" id="CHEBI:57287"/>
        <dbReference type="ChEBI" id="CHEBI:57394"/>
        <dbReference type="ChEBI" id="CHEBI:57817"/>
        <dbReference type="ChEBI" id="CHEBI:67033"/>
    </reaction>
    <physiologicalReaction direction="left-to-right" evidence="5">
        <dbReference type="Rhea" id="RHEA:36548"/>
    </physiologicalReaction>
</comment>
<evidence type="ECO:0000256" key="2">
    <source>
        <dbReference type="ARBA" id="ARBA00004760"/>
    </source>
</evidence>
<dbReference type="InterPro" id="IPR016439">
    <property type="entry name" value="Lag1/Lac1-like"/>
</dbReference>
<sequence length="266" mass="30815">MLVSLYDCFWNDRYWFPKEYSWADLEDSDGAIYPHPKDLLAVIPLTFVLIIVRYIIERAVGLPLSRLMGVQDGHRIKASHNPILESFFQTQSQNPKESQLSHLATQCSLSLREVQRWFRRRRKQKRPLLSKKFSEAWSHGFGSLNYAGMDSLNRILYTTYYSSMENHKPFFGYYFSNGLLMILQALNVFWSLLILHMFYRLVIADKMPDDVRSDTEEQSTSDEQSETGQKKSWSPERSQTLATFPSPGVSGGLLSTKKRHQSVPAT</sequence>
<feature type="domain" description="Homeobox" evidence="10">
    <location>
        <begin position="84"/>
        <end position="128"/>
    </location>
</feature>
<evidence type="ECO:0000256" key="4">
    <source>
        <dbReference type="ARBA" id="ARBA00022516"/>
    </source>
</evidence>
<dbReference type="PROSITE" id="PS50071">
    <property type="entry name" value="HOMEOBOX_2"/>
    <property type="match status" value="1"/>
</dbReference>
<keyword evidence="6 7" id="KW-0539">Nucleus</keyword>
<keyword evidence="9" id="KW-0472">Membrane</keyword>
<dbReference type="InterPro" id="IPR001356">
    <property type="entry name" value="HD"/>
</dbReference>
<feature type="compositionally biased region" description="Polar residues" evidence="8">
    <location>
        <begin position="230"/>
        <end position="243"/>
    </location>
</feature>
<name>A0A4X2ME66_VOMUR</name>
<dbReference type="SUPFAM" id="SSF46689">
    <property type="entry name" value="Homeodomain-like"/>
    <property type="match status" value="1"/>
</dbReference>
<keyword evidence="4" id="KW-0443">Lipid metabolism</keyword>
<dbReference type="GO" id="GO:0005789">
    <property type="term" value="C:endoplasmic reticulum membrane"/>
    <property type="evidence" value="ECO:0007669"/>
    <property type="project" value="UniProtKB-SubCell"/>
</dbReference>
<dbReference type="Pfam" id="PF00046">
    <property type="entry name" value="Homeodomain"/>
    <property type="match status" value="1"/>
</dbReference>
<keyword evidence="6 7" id="KW-0238">DNA-binding</keyword>
<dbReference type="PANTHER" id="PTHR12560:SF6">
    <property type="entry name" value="CERAMIDE SYNTHASE 4"/>
    <property type="match status" value="1"/>
</dbReference>
<keyword evidence="6 7" id="KW-0371">Homeobox</keyword>
<comment type="pathway">
    <text evidence="2">Lipid metabolism; sphingolipid metabolism.</text>
</comment>
<evidence type="ECO:0000256" key="6">
    <source>
        <dbReference type="PROSITE-ProRule" id="PRU00108"/>
    </source>
</evidence>
<proteinExistence type="predicted"/>
<keyword evidence="4" id="KW-0444">Lipid biosynthesis</keyword>
<dbReference type="Proteomes" id="UP000314987">
    <property type="component" value="Unassembled WGS sequence"/>
</dbReference>
<keyword evidence="12" id="KW-1185">Reference proteome</keyword>
<feature type="transmembrane region" description="Helical" evidence="9">
    <location>
        <begin position="171"/>
        <end position="199"/>
    </location>
</feature>
<evidence type="ECO:0000256" key="5">
    <source>
        <dbReference type="ARBA" id="ARBA00049036"/>
    </source>
</evidence>
<evidence type="ECO:0000313" key="11">
    <source>
        <dbReference type="Ensembl" id="ENSVURP00010032362.1"/>
    </source>
</evidence>
<keyword evidence="9" id="KW-0812">Transmembrane</keyword>
<comment type="pathway">
    <text evidence="3">Sphingolipid metabolism.</text>
</comment>
<evidence type="ECO:0000256" key="1">
    <source>
        <dbReference type="ARBA" id="ARBA00004477"/>
    </source>
</evidence>
<evidence type="ECO:0000256" key="7">
    <source>
        <dbReference type="RuleBase" id="RU000682"/>
    </source>
</evidence>
<evidence type="ECO:0000256" key="8">
    <source>
        <dbReference type="SAM" id="MobiDB-lite"/>
    </source>
</evidence>
<comment type="subcellular location">
    <subcellularLocation>
        <location evidence="1">Endoplasmic reticulum membrane</location>
        <topology evidence="1">Multi-pass membrane protein</topology>
    </subcellularLocation>
    <subcellularLocation>
        <location evidence="6 7">Nucleus</location>
    </subcellularLocation>
</comment>
<dbReference type="AlphaFoldDB" id="A0A4X2ME66"/>
<feature type="compositionally biased region" description="Basic residues" evidence="8">
    <location>
        <begin position="256"/>
        <end position="266"/>
    </location>
</feature>
<dbReference type="Gene3D" id="1.10.10.60">
    <property type="entry name" value="Homeodomain-like"/>
    <property type="match status" value="1"/>
</dbReference>
<feature type="DNA-binding region" description="Homeobox" evidence="6">
    <location>
        <begin position="86"/>
        <end position="129"/>
    </location>
</feature>
<dbReference type="GO" id="GO:0050291">
    <property type="term" value="F:sphingosine N-acyltransferase activity"/>
    <property type="evidence" value="ECO:0007669"/>
    <property type="project" value="InterPro"/>
</dbReference>
<dbReference type="InterPro" id="IPR009057">
    <property type="entry name" value="Homeodomain-like_sf"/>
</dbReference>
<dbReference type="GeneTree" id="ENSGT01030000234515"/>
<dbReference type="PIRSF" id="PIRSF005225">
    <property type="entry name" value="LAG1_LAC1"/>
    <property type="match status" value="1"/>
</dbReference>
<dbReference type="SMART" id="SM00389">
    <property type="entry name" value="HOX"/>
    <property type="match status" value="1"/>
</dbReference>
<protein>
    <recommendedName>
        <fullName evidence="10">Homeobox domain-containing protein</fullName>
    </recommendedName>
</protein>
<keyword evidence="9" id="KW-1133">Transmembrane helix</keyword>
<dbReference type="FunFam" id="1.10.10.60:FF:000020">
    <property type="entry name" value="Ceramide synthase 5"/>
    <property type="match status" value="1"/>
</dbReference>
<reference evidence="11" key="2">
    <citation type="submission" date="2025-08" db="UniProtKB">
        <authorList>
            <consortium name="Ensembl"/>
        </authorList>
    </citation>
    <scope>IDENTIFICATION</scope>
</reference>
<dbReference type="PANTHER" id="PTHR12560">
    <property type="entry name" value="LONGEVITY ASSURANCE FACTOR 1 LAG1"/>
    <property type="match status" value="1"/>
</dbReference>
<feature type="compositionally biased region" description="Acidic residues" evidence="8">
    <location>
        <begin position="216"/>
        <end position="225"/>
    </location>
</feature>
<reference evidence="12" key="1">
    <citation type="submission" date="2018-12" db="EMBL/GenBank/DDBJ databases">
        <authorList>
            <person name="Yazar S."/>
        </authorList>
    </citation>
    <scope>NUCLEOTIDE SEQUENCE [LARGE SCALE GENOMIC DNA]</scope>
</reference>
<gene>
    <name evidence="11" type="primary">LOC114029564</name>
</gene>
<evidence type="ECO:0000259" key="10">
    <source>
        <dbReference type="PROSITE" id="PS50071"/>
    </source>
</evidence>
<feature type="transmembrane region" description="Helical" evidence="9">
    <location>
        <begin position="39"/>
        <end position="56"/>
    </location>
</feature>
<evidence type="ECO:0000256" key="3">
    <source>
        <dbReference type="ARBA" id="ARBA00004991"/>
    </source>
</evidence>
<dbReference type="Ensembl" id="ENSVURT00010036849.1">
    <property type="protein sequence ID" value="ENSVURP00010032362.1"/>
    <property type="gene ID" value="ENSVURG00010024695.1"/>
</dbReference>